<dbReference type="InterPro" id="IPR000524">
    <property type="entry name" value="Tscrpt_reg_HTH_GntR"/>
</dbReference>
<organism evidence="6 7">
    <name type="scientific">Amycolatopsis rhabdoformis</name>
    <dbReference type="NCBI Taxonomy" id="1448059"/>
    <lineage>
        <taxon>Bacteria</taxon>
        <taxon>Bacillati</taxon>
        <taxon>Actinomycetota</taxon>
        <taxon>Actinomycetes</taxon>
        <taxon>Pseudonocardiales</taxon>
        <taxon>Pseudonocardiaceae</taxon>
        <taxon>Amycolatopsis</taxon>
    </lineage>
</organism>
<dbReference type="InterPro" id="IPR008920">
    <property type="entry name" value="TF_FadR/GntR_C"/>
</dbReference>
<feature type="compositionally biased region" description="Low complexity" evidence="4">
    <location>
        <begin position="258"/>
        <end position="269"/>
    </location>
</feature>
<feature type="region of interest" description="Disordered" evidence="4">
    <location>
        <begin position="236"/>
        <end position="269"/>
    </location>
</feature>
<dbReference type="PANTHER" id="PTHR43537:SF5">
    <property type="entry name" value="UXU OPERON TRANSCRIPTIONAL REGULATOR"/>
    <property type="match status" value="1"/>
</dbReference>
<dbReference type="RefSeq" id="WP_326836141.1">
    <property type="nucleotide sequence ID" value="NZ_CP142149.1"/>
</dbReference>
<feature type="compositionally biased region" description="Pro residues" evidence="4">
    <location>
        <begin position="245"/>
        <end position="257"/>
    </location>
</feature>
<gene>
    <name evidence="6" type="ORF">VSH64_14660</name>
</gene>
<evidence type="ECO:0000313" key="7">
    <source>
        <dbReference type="Proteomes" id="UP001330812"/>
    </source>
</evidence>
<evidence type="ECO:0000256" key="4">
    <source>
        <dbReference type="SAM" id="MobiDB-lite"/>
    </source>
</evidence>
<keyword evidence="2" id="KW-0238">DNA-binding</keyword>
<reference evidence="6 7" key="1">
    <citation type="journal article" date="2015" name="Int. J. Syst. Evol. Microbiol.">
        <title>Amycolatopsis rhabdoformis sp. nov., an actinomycete isolated from a tropical forest soil.</title>
        <authorList>
            <person name="Souza W.R."/>
            <person name="Silva R.E."/>
            <person name="Goodfellow M."/>
            <person name="Busarakam K."/>
            <person name="Figueiro F.S."/>
            <person name="Ferreira D."/>
            <person name="Rodrigues-Filho E."/>
            <person name="Moraes L.A.B."/>
            <person name="Zucchi T.D."/>
        </authorList>
    </citation>
    <scope>NUCLEOTIDE SEQUENCE [LARGE SCALE GENOMIC DNA]</scope>
    <source>
        <strain evidence="6 7">NCIMB 14900</strain>
    </source>
</reference>
<evidence type="ECO:0000259" key="5">
    <source>
        <dbReference type="PROSITE" id="PS50949"/>
    </source>
</evidence>
<dbReference type="SMART" id="SM00895">
    <property type="entry name" value="FCD"/>
    <property type="match status" value="1"/>
</dbReference>
<accession>A0ABZ1IHU2</accession>
<dbReference type="Pfam" id="PF07729">
    <property type="entry name" value="FCD"/>
    <property type="match status" value="1"/>
</dbReference>
<dbReference type="Pfam" id="PF00392">
    <property type="entry name" value="GntR"/>
    <property type="match status" value="1"/>
</dbReference>
<evidence type="ECO:0000313" key="6">
    <source>
        <dbReference type="EMBL" id="WSE33341.1"/>
    </source>
</evidence>
<evidence type="ECO:0000256" key="1">
    <source>
        <dbReference type="ARBA" id="ARBA00023015"/>
    </source>
</evidence>
<evidence type="ECO:0000256" key="2">
    <source>
        <dbReference type="ARBA" id="ARBA00023125"/>
    </source>
</evidence>
<keyword evidence="7" id="KW-1185">Reference proteome</keyword>
<dbReference type="SUPFAM" id="SSF46785">
    <property type="entry name" value="Winged helix' DNA-binding domain"/>
    <property type="match status" value="1"/>
</dbReference>
<sequence length="269" mass="29642">MTVPDETGDRPGTDVLRRILRDGRTDISLVDRIVEDLAVQIIDGRLPPGADVNSVELARRYTSSRTPVREALLTLQREGLVDIPARRRPRVAPVTLSQAREMYEIRASLHGLVSELIVRSAPDEALDVLDKWQAHLRQDAERGDVDAYFWHNVTFRQAEAEVAGNHQLTRLLGSLGLRTLQLRHVSLSLPGRLTRSVDDHERLLEAYRDRDAPLAVALTKSIISAGLQAIEESGWSGLSVERSPGPLPDPEPHPAPHSGPHSGPIPGGE</sequence>
<dbReference type="Proteomes" id="UP001330812">
    <property type="component" value="Chromosome"/>
</dbReference>
<dbReference type="Gene3D" id="1.10.10.10">
    <property type="entry name" value="Winged helix-like DNA-binding domain superfamily/Winged helix DNA-binding domain"/>
    <property type="match status" value="1"/>
</dbReference>
<evidence type="ECO:0000256" key="3">
    <source>
        <dbReference type="ARBA" id="ARBA00023163"/>
    </source>
</evidence>
<proteinExistence type="predicted"/>
<dbReference type="InterPro" id="IPR036388">
    <property type="entry name" value="WH-like_DNA-bd_sf"/>
</dbReference>
<dbReference type="SMART" id="SM00345">
    <property type="entry name" value="HTH_GNTR"/>
    <property type="match status" value="1"/>
</dbReference>
<dbReference type="PROSITE" id="PS50949">
    <property type="entry name" value="HTH_GNTR"/>
    <property type="match status" value="1"/>
</dbReference>
<protein>
    <submittedName>
        <fullName evidence="6">GntR family transcriptional regulator</fullName>
    </submittedName>
</protein>
<dbReference type="InterPro" id="IPR011711">
    <property type="entry name" value="GntR_C"/>
</dbReference>
<feature type="domain" description="HTH gntR-type" evidence="5">
    <location>
        <begin position="27"/>
        <end position="94"/>
    </location>
</feature>
<dbReference type="Gene3D" id="1.20.120.530">
    <property type="entry name" value="GntR ligand-binding domain-like"/>
    <property type="match status" value="1"/>
</dbReference>
<dbReference type="SUPFAM" id="SSF48008">
    <property type="entry name" value="GntR ligand-binding domain-like"/>
    <property type="match status" value="1"/>
</dbReference>
<dbReference type="PANTHER" id="PTHR43537">
    <property type="entry name" value="TRANSCRIPTIONAL REGULATOR, GNTR FAMILY"/>
    <property type="match status" value="1"/>
</dbReference>
<dbReference type="InterPro" id="IPR036390">
    <property type="entry name" value="WH_DNA-bd_sf"/>
</dbReference>
<keyword evidence="1" id="KW-0805">Transcription regulation</keyword>
<dbReference type="EMBL" id="CP142149">
    <property type="protein sequence ID" value="WSE33341.1"/>
    <property type="molecule type" value="Genomic_DNA"/>
</dbReference>
<name>A0ABZ1IHU2_9PSEU</name>
<keyword evidence="3" id="KW-0804">Transcription</keyword>